<feature type="region of interest" description="Disordered" evidence="9">
    <location>
        <begin position="242"/>
        <end position="287"/>
    </location>
</feature>
<dbReference type="InterPro" id="IPR013083">
    <property type="entry name" value="Znf_RING/FYVE/PHD"/>
</dbReference>
<dbReference type="EC" id="2.3.2.27" evidence="2"/>
<dbReference type="PANTHER" id="PTHR15710">
    <property type="entry name" value="E3 UBIQUITIN-PROTEIN LIGASE PRAJA"/>
    <property type="match status" value="1"/>
</dbReference>
<dbReference type="InterPro" id="IPR039525">
    <property type="entry name" value="RNF126-like_zinc-ribbon"/>
</dbReference>
<keyword evidence="12" id="KW-1185">Reference proteome</keyword>
<evidence type="ECO:0000256" key="7">
    <source>
        <dbReference type="ARBA" id="ARBA00022833"/>
    </source>
</evidence>
<evidence type="ECO:0000313" key="11">
    <source>
        <dbReference type="EMBL" id="KAK8921184.1"/>
    </source>
</evidence>
<sequence length="287" mass="31899">MPPPPLPPPPFSLRLFWCHQCRRPVAIHRSLSAAFCPRCFDHFIHDLDFPLISPPPPQAGFLFDFSSPHIFPTRPPFRLSQLNLQLPPPPPPLPPPSITPHNLDVGDYFSGPNIDGLVEELTQNDRPGPPPAPRSAIDALPTVFVTEAHLRGGSECPVCKEEFVVGEEAREMPCRHVYHSDCIVPWLRLHNSCPVCRFQLSGGESAAGDESRARSGNGGSRRRRRQVVERWSPFALLPSFRGSHPQPGWDRRYGGDRREHLGGDPTDSPAGNHVRFITSAHGSQSRS</sequence>
<comment type="catalytic activity">
    <reaction evidence="1">
        <text>S-ubiquitinyl-[E2 ubiquitin-conjugating enzyme]-L-cysteine + [acceptor protein]-L-lysine = [E2 ubiquitin-conjugating enzyme]-L-cysteine + N(6)-ubiquitinyl-[acceptor protein]-L-lysine.</text>
        <dbReference type="EC" id="2.3.2.27"/>
    </reaction>
</comment>
<evidence type="ECO:0000256" key="8">
    <source>
        <dbReference type="PROSITE-ProRule" id="PRU00175"/>
    </source>
</evidence>
<dbReference type="PANTHER" id="PTHR15710:SF18">
    <property type="entry name" value="RING-TYPE E3 UBIQUITIN TRANSFERASE"/>
    <property type="match status" value="1"/>
</dbReference>
<feature type="region of interest" description="Disordered" evidence="9">
    <location>
        <begin position="203"/>
        <end position="225"/>
    </location>
</feature>
<evidence type="ECO:0000256" key="2">
    <source>
        <dbReference type="ARBA" id="ARBA00012483"/>
    </source>
</evidence>
<dbReference type="Pfam" id="PF13639">
    <property type="entry name" value="zf-RING_2"/>
    <property type="match status" value="1"/>
</dbReference>
<dbReference type="GO" id="GO:0005737">
    <property type="term" value="C:cytoplasm"/>
    <property type="evidence" value="ECO:0007669"/>
    <property type="project" value="TreeGrafter"/>
</dbReference>
<keyword evidence="3" id="KW-0808">Transferase</keyword>
<dbReference type="EMBL" id="JBBWWQ010000018">
    <property type="protein sequence ID" value="KAK8921184.1"/>
    <property type="molecule type" value="Genomic_DNA"/>
</dbReference>
<protein>
    <recommendedName>
        <fullName evidence="2">RING-type E3 ubiquitin transferase</fullName>
        <ecNumber evidence="2">2.3.2.27</ecNumber>
    </recommendedName>
</protein>
<evidence type="ECO:0000256" key="5">
    <source>
        <dbReference type="ARBA" id="ARBA00022771"/>
    </source>
</evidence>
<dbReference type="Gene3D" id="3.30.40.10">
    <property type="entry name" value="Zinc/RING finger domain, C3HC4 (zinc finger)"/>
    <property type="match status" value="1"/>
</dbReference>
<dbReference type="CDD" id="cd16667">
    <property type="entry name" value="RING-H2_RNF126-like"/>
    <property type="match status" value="1"/>
</dbReference>
<dbReference type="SUPFAM" id="SSF57850">
    <property type="entry name" value="RING/U-box"/>
    <property type="match status" value="1"/>
</dbReference>
<evidence type="ECO:0000313" key="12">
    <source>
        <dbReference type="Proteomes" id="UP001418222"/>
    </source>
</evidence>
<dbReference type="SMART" id="SM00184">
    <property type="entry name" value="RING"/>
    <property type="match status" value="1"/>
</dbReference>
<dbReference type="Pfam" id="PF14369">
    <property type="entry name" value="Zn_ribbon_19"/>
    <property type="match status" value="1"/>
</dbReference>
<keyword evidence="6" id="KW-0833">Ubl conjugation pathway</keyword>
<dbReference type="InterPro" id="IPR001841">
    <property type="entry name" value="Znf_RING"/>
</dbReference>
<dbReference type="GO" id="GO:0016567">
    <property type="term" value="P:protein ubiquitination"/>
    <property type="evidence" value="ECO:0007669"/>
    <property type="project" value="TreeGrafter"/>
</dbReference>
<evidence type="ECO:0000256" key="6">
    <source>
        <dbReference type="ARBA" id="ARBA00022786"/>
    </source>
</evidence>
<dbReference type="AlphaFoldDB" id="A0AAP0AZA3"/>
<keyword evidence="4" id="KW-0479">Metal-binding</keyword>
<dbReference type="FunFam" id="3.30.40.10:FF:000022">
    <property type="entry name" value="E3 ubiquitin-protein ligase RING1-like"/>
    <property type="match status" value="1"/>
</dbReference>
<evidence type="ECO:0000256" key="1">
    <source>
        <dbReference type="ARBA" id="ARBA00000900"/>
    </source>
</evidence>
<dbReference type="GO" id="GO:0061630">
    <property type="term" value="F:ubiquitin protein ligase activity"/>
    <property type="evidence" value="ECO:0007669"/>
    <property type="project" value="UniProtKB-EC"/>
</dbReference>
<keyword evidence="5 8" id="KW-0863">Zinc-finger</keyword>
<feature type="compositionally biased region" description="Basic and acidic residues" evidence="9">
    <location>
        <begin position="249"/>
        <end position="262"/>
    </location>
</feature>
<gene>
    <name evidence="11" type="ORF">KSP39_PZI020395</name>
</gene>
<organism evidence="11 12">
    <name type="scientific">Platanthera zijinensis</name>
    <dbReference type="NCBI Taxonomy" id="2320716"/>
    <lineage>
        <taxon>Eukaryota</taxon>
        <taxon>Viridiplantae</taxon>
        <taxon>Streptophyta</taxon>
        <taxon>Embryophyta</taxon>
        <taxon>Tracheophyta</taxon>
        <taxon>Spermatophyta</taxon>
        <taxon>Magnoliopsida</taxon>
        <taxon>Liliopsida</taxon>
        <taxon>Asparagales</taxon>
        <taxon>Orchidaceae</taxon>
        <taxon>Orchidoideae</taxon>
        <taxon>Orchideae</taxon>
        <taxon>Orchidinae</taxon>
        <taxon>Platanthera</taxon>
    </lineage>
</organism>
<dbReference type="PROSITE" id="PS50089">
    <property type="entry name" value="ZF_RING_2"/>
    <property type="match status" value="1"/>
</dbReference>
<feature type="domain" description="RING-type" evidence="10">
    <location>
        <begin position="156"/>
        <end position="197"/>
    </location>
</feature>
<evidence type="ECO:0000259" key="10">
    <source>
        <dbReference type="PROSITE" id="PS50089"/>
    </source>
</evidence>
<comment type="caution">
    <text evidence="11">The sequence shown here is derived from an EMBL/GenBank/DDBJ whole genome shotgun (WGS) entry which is preliminary data.</text>
</comment>
<evidence type="ECO:0000256" key="4">
    <source>
        <dbReference type="ARBA" id="ARBA00022723"/>
    </source>
</evidence>
<keyword evidence="7" id="KW-0862">Zinc</keyword>
<dbReference type="GO" id="GO:0008270">
    <property type="term" value="F:zinc ion binding"/>
    <property type="evidence" value="ECO:0007669"/>
    <property type="project" value="UniProtKB-KW"/>
</dbReference>
<name>A0AAP0AZA3_9ASPA</name>
<evidence type="ECO:0000256" key="9">
    <source>
        <dbReference type="SAM" id="MobiDB-lite"/>
    </source>
</evidence>
<reference evidence="11 12" key="1">
    <citation type="journal article" date="2022" name="Nat. Plants">
        <title>Genomes of leafy and leafless Platanthera orchids illuminate the evolution of mycoheterotrophy.</title>
        <authorList>
            <person name="Li M.H."/>
            <person name="Liu K.W."/>
            <person name="Li Z."/>
            <person name="Lu H.C."/>
            <person name="Ye Q.L."/>
            <person name="Zhang D."/>
            <person name="Wang J.Y."/>
            <person name="Li Y.F."/>
            <person name="Zhong Z.M."/>
            <person name="Liu X."/>
            <person name="Yu X."/>
            <person name="Liu D.K."/>
            <person name="Tu X.D."/>
            <person name="Liu B."/>
            <person name="Hao Y."/>
            <person name="Liao X.Y."/>
            <person name="Jiang Y.T."/>
            <person name="Sun W.H."/>
            <person name="Chen J."/>
            <person name="Chen Y.Q."/>
            <person name="Ai Y."/>
            <person name="Zhai J.W."/>
            <person name="Wu S.S."/>
            <person name="Zhou Z."/>
            <person name="Hsiao Y.Y."/>
            <person name="Wu W.L."/>
            <person name="Chen Y.Y."/>
            <person name="Lin Y.F."/>
            <person name="Hsu J.L."/>
            <person name="Li C.Y."/>
            <person name="Wang Z.W."/>
            <person name="Zhao X."/>
            <person name="Zhong W.Y."/>
            <person name="Ma X.K."/>
            <person name="Ma L."/>
            <person name="Huang J."/>
            <person name="Chen G.Z."/>
            <person name="Huang M.Z."/>
            <person name="Huang L."/>
            <person name="Peng D.H."/>
            <person name="Luo Y.B."/>
            <person name="Zou S.Q."/>
            <person name="Chen S.P."/>
            <person name="Lan S."/>
            <person name="Tsai W.C."/>
            <person name="Van de Peer Y."/>
            <person name="Liu Z.J."/>
        </authorList>
    </citation>
    <scope>NUCLEOTIDE SEQUENCE [LARGE SCALE GENOMIC DNA]</scope>
    <source>
        <strain evidence="11">Lor287</strain>
    </source>
</reference>
<proteinExistence type="predicted"/>
<evidence type="ECO:0000256" key="3">
    <source>
        <dbReference type="ARBA" id="ARBA00022679"/>
    </source>
</evidence>
<dbReference type="Proteomes" id="UP001418222">
    <property type="component" value="Unassembled WGS sequence"/>
</dbReference>
<accession>A0AAP0AZA3</accession>